<feature type="region of interest" description="Disordered" evidence="1">
    <location>
        <begin position="84"/>
        <end position="123"/>
    </location>
</feature>
<accession>A0A6M1S149</accession>
<sequence>MLALLTNKWTWRAASVVVLGLLVAVALGKAFNAGYGTAAAKYQAEIAEIQRATAQADADELRRQTIANNAAKKREAEAIAQLEAEQASNDELRRKLASEARQDPDADRPVLGAGSVQRINQIR</sequence>
<dbReference type="Proteomes" id="UP000477849">
    <property type="component" value="Unassembled WGS sequence"/>
</dbReference>
<evidence type="ECO:0000313" key="3">
    <source>
        <dbReference type="Proteomes" id="UP000477849"/>
    </source>
</evidence>
<evidence type="ECO:0000256" key="1">
    <source>
        <dbReference type="SAM" id="MobiDB-lite"/>
    </source>
</evidence>
<evidence type="ECO:0000313" key="2">
    <source>
        <dbReference type="EMBL" id="NGO63971.1"/>
    </source>
</evidence>
<proteinExistence type="predicted"/>
<dbReference type="RefSeq" id="WP_163905661.1">
    <property type="nucleotide sequence ID" value="NZ_CP048427.1"/>
</dbReference>
<name>A0A6M1S149_9HYPH</name>
<organism evidence="2 3">
    <name type="scientific">Rhizobium daejeonense</name>
    <dbReference type="NCBI Taxonomy" id="240521"/>
    <lineage>
        <taxon>Bacteria</taxon>
        <taxon>Pseudomonadati</taxon>
        <taxon>Pseudomonadota</taxon>
        <taxon>Alphaproteobacteria</taxon>
        <taxon>Hyphomicrobiales</taxon>
        <taxon>Rhizobiaceae</taxon>
        <taxon>Rhizobium/Agrobacterium group</taxon>
        <taxon>Rhizobium</taxon>
    </lineage>
</organism>
<dbReference type="AlphaFoldDB" id="A0A6M1S149"/>
<protein>
    <submittedName>
        <fullName evidence="2">Uncharacterized protein</fullName>
    </submittedName>
</protein>
<feature type="compositionally biased region" description="Basic and acidic residues" evidence="1">
    <location>
        <begin position="90"/>
        <end position="108"/>
    </location>
</feature>
<gene>
    <name evidence="2" type="ORF">G6N76_09820</name>
</gene>
<keyword evidence="3" id="KW-1185">Reference proteome</keyword>
<dbReference type="EMBL" id="JAAKZH010000003">
    <property type="protein sequence ID" value="NGO63971.1"/>
    <property type="molecule type" value="Genomic_DNA"/>
</dbReference>
<comment type="caution">
    <text evidence="2">The sequence shown here is derived from an EMBL/GenBank/DDBJ whole genome shotgun (WGS) entry which is preliminary data.</text>
</comment>
<reference evidence="2 3" key="1">
    <citation type="submission" date="2020-02" db="EMBL/GenBank/DDBJ databases">
        <title>Genome sequence of the type strain CCBAU10050 of Rhizobium daejeonense.</title>
        <authorList>
            <person name="Gao J."/>
            <person name="Sun J."/>
        </authorList>
    </citation>
    <scope>NUCLEOTIDE SEQUENCE [LARGE SCALE GENOMIC DNA]</scope>
    <source>
        <strain evidence="2 3">CCBAU10050</strain>
    </source>
</reference>